<feature type="region of interest" description="Disordered" evidence="1">
    <location>
        <begin position="89"/>
        <end position="134"/>
    </location>
</feature>
<keyword evidence="3" id="KW-1185">Reference proteome</keyword>
<dbReference type="Proteomes" id="UP001597391">
    <property type="component" value="Unassembled WGS sequence"/>
</dbReference>
<gene>
    <name evidence="2" type="ORF">ACFSYH_10440</name>
</gene>
<sequence length="134" mass="15921">MPEKIKQNAKENADRLRERWETILAWAYDATHDESADASENFELGPRKRFRAAMAAKMAKDARQAAEQEAERLRVEAERREVRQRAFAAERNRAKLETAKRRRRSIEELRRRPPRVEPESDKWGEKSDAWEPEF</sequence>
<comment type="caution">
    <text evidence="2">The sequence shown here is derived from an EMBL/GenBank/DDBJ whole genome shotgun (WGS) entry which is preliminary data.</text>
</comment>
<protein>
    <submittedName>
        <fullName evidence="2">Uncharacterized protein</fullName>
    </submittedName>
</protein>
<evidence type="ECO:0000313" key="2">
    <source>
        <dbReference type="EMBL" id="MFD2840986.1"/>
    </source>
</evidence>
<accession>A0ABW5XI74</accession>
<evidence type="ECO:0000256" key="1">
    <source>
        <dbReference type="SAM" id="MobiDB-lite"/>
    </source>
</evidence>
<name>A0ABW5XI74_9MICO</name>
<dbReference type="RefSeq" id="WP_377466913.1">
    <property type="nucleotide sequence ID" value="NZ_JBHUOP010000004.1"/>
</dbReference>
<evidence type="ECO:0000313" key="3">
    <source>
        <dbReference type="Proteomes" id="UP001597391"/>
    </source>
</evidence>
<organism evidence="2 3">
    <name type="scientific">Populibacterium corticicola</name>
    <dbReference type="NCBI Taxonomy" id="1812826"/>
    <lineage>
        <taxon>Bacteria</taxon>
        <taxon>Bacillati</taxon>
        <taxon>Actinomycetota</taxon>
        <taxon>Actinomycetes</taxon>
        <taxon>Micrococcales</taxon>
        <taxon>Jonesiaceae</taxon>
        <taxon>Populibacterium</taxon>
    </lineage>
</organism>
<proteinExistence type="predicted"/>
<reference evidence="3" key="1">
    <citation type="journal article" date="2019" name="Int. J. Syst. Evol. Microbiol.">
        <title>The Global Catalogue of Microorganisms (GCM) 10K type strain sequencing project: providing services to taxonomists for standard genome sequencing and annotation.</title>
        <authorList>
            <consortium name="The Broad Institute Genomics Platform"/>
            <consortium name="The Broad Institute Genome Sequencing Center for Infectious Disease"/>
            <person name="Wu L."/>
            <person name="Ma J."/>
        </authorList>
    </citation>
    <scope>NUCLEOTIDE SEQUENCE [LARGE SCALE GENOMIC DNA]</scope>
    <source>
        <strain evidence="3">KCTC 33576</strain>
    </source>
</reference>
<dbReference type="EMBL" id="JBHUOP010000004">
    <property type="protein sequence ID" value="MFD2840986.1"/>
    <property type="molecule type" value="Genomic_DNA"/>
</dbReference>